<dbReference type="Pfam" id="PF07690">
    <property type="entry name" value="MFS_1"/>
    <property type="match status" value="2"/>
</dbReference>
<feature type="transmembrane region" description="Helical" evidence="8">
    <location>
        <begin position="186"/>
        <end position="208"/>
    </location>
</feature>
<dbReference type="SUPFAM" id="SSF103473">
    <property type="entry name" value="MFS general substrate transporter"/>
    <property type="match status" value="1"/>
</dbReference>
<dbReference type="Gene3D" id="1.20.1250.20">
    <property type="entry name" value="MFS general substrate transporter like domains"/>
    <property type="match status" value="1"/>
</dbReference>
<sequence length="526" mass="54005">MTGTPVRTPAATARTWRRCPGLPPLPPLLRLLIWTQLAFNIGFYAVLPFLAEHLGTAIGMAGWLVGLVLGLRTFSQQGLFVVGGALADRYGIRPVVLAGCALRIAGFAWLGWAERTWAVIGAVLLIGFAAALFSPAVESEVARQAVRWEEAGGGPRTRVLALFSVAGQAGAFVGPLLGALLLAVDFRAVCLAGAGVFVLVLAGHLRLLPQHIPGRKPARPRGGPGRVRIVASDQPAARGRPQLPLGGAPTAVAGRGHRPAVAGGACDRKAEGRPRTGRTWATPTTQRGGTPSGSWEGAPPSGSWGSVPGVAGPAGLCGHGLRTLARNRRFLALCLAYGVYLLAYNQLYLALPLEVERAVGSQAPLAWLFALSSALVVTAQLPVTRWAAARLDLRRSMAAGLLLVSAGFAAVAAARPAAWTGAAGLLPAAGLVVLLTLGQMLLVPAARAWVPDLAEEGRLGLYTGALSSVSGLVVLAGSAATGSLLDAGLPAAVPWLVLAALPPAAVALLPRHRGGPPEPPAPTASR</sequence>
<evidence type="ECO:0000256" key="5">
    <source>
        <dbReference type="ARBA" id="ARBA00022989"/>
    </source>
</evidence>
<keyword evidence="6 8" id="KW-0472">Membrane</keyword>
<name>A0ABU2X9T1_9ACTN</name>
<dbReference type="InterPro" id="IPR036259">
    <property type="entry name" value="MFS_trans_sf"/>
</dbReference>
<dbReference type="EMBL" id="JAVRFD010000003">
    <property type="protein sequence ID" value="MDT0542677.1"/>
    <property type="molecule type" value="Genomic_DNA"/>
</dbReference>
<evidence type="ECO:0000256" key="2">
    <source>
        <dbReference type="ARBA" id="ARBA00022448"/>
    </source>
</evidence>
<evidence type="ECO:0000256" key="4">
    <source>
        <dbReference type="ARBA" id="ARBA00022692"/>
    </source>
</evidence>
<dbReference type="Proteomes" id="UP001180754">
    <property type="component" value="Unassembled WGS sequence"/>
</dbReference>
<feature type="transmembrane region" description="Helical" evidence="8">
    <location>
        <begin position="118"/>
        <end position="138"/>
    </location>
</feature>
<dbReference type="PANTHER" id="PTHR23517:SF2">
    <property type="entry name" value="MULTIDRUG RESISTANCE PROTEIN MDTH"/>
    <property type="match status" value="1"/>
</dbReference>
<evidence type="ECO:0000256" key="8">
    <source>
        <dbReference type="SAM" id="Phobius"/>
    </source>
</evidence>
<evidence type="ECO:0000256" key="7">
    <source>
        <dbReference type="SAM" id="MobiDB-lite"/>
    </source>
</evidence>
<proteinExistence type="predicted"/>
<dbReference type="InterPro" id="IPR011701">
    <property type="entry name" value="MFS"/>
</dbReference>
<evidence type="ECO:0000313" key="9">
    <source>
        <dbReference type="EMBL" id="MDT0542677.1"/>
    </source>
</evidence>
<feature type="transmembrane region" description="Helical" evidence="8">
    <location>
        <begin position="95"/>
        <end position="112"/>
    </location>
</feature>
<reference evidence="9" key="1">
    <citation type="submission" date="2024-05" db="EMBL/GenBank/DDBJ databases">
        <title>30 novel species of actinomycetes from the DSMZ collection.</title>
        <authorList>
            <person name="Nouioui I."/>
        </authorList>
    </citation>
    <scope>NUCLEOTIDE SEQUENCE</scope>
    <source>
        <strain evidence="9">DSM 41529</strain>
    </source>
</reference>
<feature type="transmembrane region" description="Helical" evidence="8">
    <location>
        <begin position="159"/>
        <end position="180"/>
    </location>
</feature>
<keyword evidence="10" id="KW-1185">Reference proteome</keyword>
<feature type="transmembrane region" description="Helical" evidence="8">
    <location>
        <begin position="492"/>
        <end position="509"/>
    </location>
</feature>
<comment type="subcellular location">
    <subcellularLocation>
        <location evidence="1">Cell membrane</location>
        <topology evidence="1">Multi-pass membrane protein</topology>
    </subcellularLocation>
</comment>
<keyword evidence="4 8" id="KW-0812">Transmembrane</keyword>
<feature type="transmembrane region" description="Helical" evidence="8">
    <location>
        <begin position="53"/>
        <end position="74"/>
    </location>
</feature>
<feature type="transmembrane region" description="Helical" evidence="8">
    <location>
        <begin position="396"/>
        <end position="418"/>
    </location>
</feature>
<evidence type="ECO:0000256" key="1">
    <source>
        <dbReference type="ARBA" id="ARBA00004651"/>
    </source>
</evidence>
<keyword evidence="2" id="KW-0813">Transport</keyword>
<keyword evidence="3" id="KW-1003">Cell membrane</keyword>
<evidence type="ECO:0000313" key="10">
    <source>
        <dbReference type="Proteomes" id="UP001180754"/>
    </source>
</evidence>
<evidence type="ECO:0000256" key="3">
    <source>
        <dbReference type="ARBA" id="ARBA00022475"/>
    </source>
</evidence>
<feature type="transmembrane region" description="Helical" evidence="8">
    <location>
        <begin position="459"/>
        <end position="480"/>
    </location>
</feature>
<comment type="caution">
    <text evidence="9">The sequence shown here is derived from an EMBL/GenBank/DDBJ whole genome shotgun (WGS) entry which is preliminary data.</text>
</comment>
<feature type="compositionally biased region" description="Polar residues" evidence="7">
    <location>
        <begin position="279"/>
        <end position="293"/>
    </location>
</feature>
<dbReference type="RefSeq" id="WP_311723037.1">
    <property type="nucleotide sequence ID" value="NZ_JAVRFD010000003.1"/>
</dbReference>
<accession>A0ABU2X9T1</accession>
<dbReference type="InterPro" id="IPR050171">
    <property type="entry name" value="MFS_Transporters"/>
</dbReference>
<feature type="transmembrane region" description="Helical" evidence="8">
    <location>
        <begin position="424"/>
        <end position="447"/>
    </location>
</feature>
<feature type="transmembrane region" description="Helical" evidence="8">
    <location>
        <begin position="330"/>
        <end position="351"/>
    </location>
</feature>
<dbReference type="PANTHER" id="PTHR23517">
    <property type="entry name" value="RESISTANCE PROTEIN MDTM, PUTATIVE-RELATED-RELATED"/>
    <property type="match status" value="1"/>
</dbReference>
<feature type="transmembrane region" description="Helical" evidence="8">
    <location>
        <begin position="363"/>
        <end position="384"/>
    </location>
</feature>
<feature type="region of interest" description="Disordered" evidence="7">
    <location>
        <begin position="257"/>
        <end position="304"/>
    </location>
</feature>
<keyword evidence="5 8" id="KW-1133">Transmembrane helix</keyword>
<protein>
    <submittedName>
        <fullName evidence="9">MFS transporter</fullName>
    </submittedName>
</protein>
<evidence type="ECO:0000256" key="6">
    <source>
        <dbReference type="ARBA" id="ARBA00023136"/>
    </source>
</evidence>
<organism evidence="9 10">
    <name type="scientific">Streptomyces lonegramiae</name>
    <dbReference type="NCBI Taxonomy" id="3075524"/>
    <lineage>
        <taxon>Bacteria</taxon>
        <taxon>Bacillati</taxon>
        <taxon>Actinomycetota</taxon>
        <taxon>Actinomycetes</taxon>
        <taxon>Kitasatosporales</taxon>
        <taxon>Streptomycetaceae</taxon>
        <taxon>Streptomyces</taxon>
    </lineage>
</organism>
<gene>
    <name evidence="9" type="ORF">RND15_08095</name>
</gene>